<dbReference type="GO" id="GO:0008017">
    <property type="term" value="F:microtubule binding"/>
    <property type="evidence" value="ECO:0007669"/>
    <property type="project" value="InterPro"/>
</dbReference>
<dbReference type="AlphaFoldDB" id="A0A8S2AI94"/>
<feature type="compositionally biased region" description="Polar residues" evidence="11">
    <location>
        <begin position="545"/>
        <end position="559"/>
    </location>
</feature>
<evidence type="ECO:0000256" key="9">
    <source>
        <dbReference type="ARBA" id="ARBA00023242"/>
    </source>
</evidence>
<evidence type="ECO:0000256" key="7">
    <source>
        <dbReference type="ARBA" id="ARBA00023054"/>
    </source>
</evidence>
<dbReference type="PANTHER" id="PTHR19321">
    <property type="entry name" value="PROTEIN REGULATOR OF CYTOKINESIS 1 PRC1-RELATED"/>
    <property type="match status" value="1"/>
</dbReference>
<name>A0A8S2AI94_ARAAE</name>
<feature type="region of interest" description="Disordered" evidence="11">
    <location>
        <begin position="498"/>
        <end position="518"/>
    </location>
</feature>
<feature type="region of interest" description="Disordered" evidence="11">
    <location>
        <begin position="531"/>
        <end position="615"/>
    </location>
</feature>
<dbReference type="GO" id="GO:0000226">
    <property type="term" value="P:microtubule cytoskeleton organization"/>
    <property type="evidence" value="ECO:0007669"/>
    <property type="project" value="InterPro"/>
</dbReference>
<feature type="coiled-coil region" evidence="10">
    <location>
        <begin position="157"/>
        <end position="194"/>
    </location>
</feature>
<evidence type="ECO:0000313" key="13">
    <source>
        <dbReference type="Proteomes" id="UP000682877"/>
    </source>
</evidence>
<dbReference type="EMBL" id="LR999455">
    <property type="protein sequence ID" value="CAE6077491.1"/>
    <property type="molecule type" value="Genomic_DNA"/>
</dbReference>
<protein>
    <submittedName>
        <fullName evidence="12">Uncharacterized protein</fullName>
    </submittedName>
</protein>
<sequence>MMRISTEQFSRIETTCGLLLRQLQEIWNEMGETEDEKDAALADIEKECLSVYKRKVEEASRCKANLLKEIAVGRAEIAAIGSSMGGQEIHESVFKIYSNSRLGENLKEELENVNVQLDGLRKKKAERMNRFNEVIDQLLKLSFQLGNPTDYLKNFAAEETDLSLQKLEDLRKQLAELQNEKSKRLEEVECLLKTLNSLCSVLGEDFKDIIRGIHSSLGDSNTRDVSRSTLDKLDMMIVNLRDVKLQRMQKVQDLAVSLLELWNLLDTPAEEQKIFHNVTCSIALTESEITEANILSVASIKRAEDEVIRLSKLKITKIKEVILRKKLELEEISRKMHMATEVLKSENFSFEAIESGVKDPEQLLEQIDSEIAKVKEEASSRKEILEKVEKWMSACEEESWLEEYNRDDNRYNAGRGAHLTLKRAEKARVLVNKLPGMVEALTAKVTAWEDERGNEFLYDGVRVLSMLDQYKTLWEEKEHEKQRQRDLKKLHGQLITEQEALYGSKPSPNKSGKKPLRTPVNAAMNRKLSLGGAMLHQNLKPEKATLNSRRSNYYDQNATSRRDSALPTPSGRRNSELPGRIRSKNVSVAGKAARSPMLRKPLSPVTSNILNSPEDHKDAFTTKERILTPKTNEENKRAVPTTPAASVAMTEATTPFTPAVEKRMDEEDVVVEYSFEEVRAGFR</sequence>
<evidence type="ECO:0000256" key="8">
    <source>
        <dbReference type="ARBA" id="ARBA00023212"/>
    </source>
</evidence>
<dbReference type="InterPro" id="IPR007145">
    <property type="entry name" value="MAP65_Ase1_PRC1"/>
</dbReference>
<dbReference type="Pfam" id="PF03999">
    <property type="entry name" value="MAP65_ASE1"/>
    <property type="match status" value="1"/>
</dbReference>
<dbReference type="GO" id="GO:0005819">
    <property type="term" value="C:spindle"/>
    <property type="evidence" value="ECO:0007669"/>
    <property type="project" value="TreeGrafter"/>
</dbReference>
<evidence type="ECO:0000256" key="10">
    <source>
        <dbReference type="SAM" id="Coils"/>
    </source>
</evidence>
<keyword evidence="7 10" id="KW-0175">Coiled coil</keyword>
<accession>A0A8S2AI94</accession>
<evidence type="ECO:0000256" key="6">
    <source>
        <dbReference type="ARBA" id="ARBA00022701"/>
    </source>
</evidence>
<dbReference type="GO" id="GO:0005874">
    <property type="term" value="C:microtubule"/>
    <property type="evidence" value="ECO:0007669"/>
    <property type="project" value="UniProtKB-KW"/>
</dbReference>
<evidence type="ECO:0000256" key="2">
    <source>
        <dbReference type="ARBA" id="ARBA00004245"/>
    </source>
</evidence>
<keyword evidence="9" id="KW-0539">Nucleus</keyword>
<keyword evidence="6" id="KW-0493">Microtubule</keyword>
<keyword evidence="5" id="KW-0597">Phosphoprotein</keyword>
<evidence type="ECO:0000256" key="11">
    <source>
        <dbReference type="SAM" id="MobiDB-lite"/>
    </source>
</evidence>
<dbReference type="GO" id="GO:0005737">
    <property type="term" value="C:cytoplasm"/>
    <property type="evidence" value="ECO:0007669"/>
    <property type="project" value="TreeGrafter"/>
</dbReference>
<gene>
    <name evidence="12" type="ORF">AARE701A_LOCUS13900</name>
</gene>
<evidence type="ECO:0000256" key="3">
    <source>
        <dbReference type="ARBA" id="ARBA00006187"/>
    </source>
</evidence>
<dbReference type="PANTHER" id="PTHR19321:SF52">
    <property type="entry name" value="65-KDA MICROTUBULE-ASSOCIATED PROTEIN 4"/>
    <property type="match status" value="1"/>
</dbReference>
<comment type="similarity">
    <text evidence="3">Belongs to the MAP65/ASE1 family.</text>
</comment>
<evidence type="ECO:0000256" key="4">
    <source>
        <dbReference type="ARBA" id="ARBA00022490"/>
    </source>
</evidence>
<evidence type="ECO:0000256" key="1">
    <source>
        <dbReference type="ARBA" id="ARBA00004123"/>
    </source>
</evidence>
<dbReference type="FunFam" id="1.20.58.1520:FF:000002">
    <property type="entry name" value="65-kDa microtubule-associated protein 6"/>
    <property type="match status" value="1"/>
</dbReference>
<dbReference type="GO" id="GO:0005634">
    <property type="term" value="C:nucleus"/>
    <property type="evidence" value="ECO:0007669"/>
    <property type="project" value="UniProtKB-SubCell"/>
</dbReference>
<keyword evidence="4" id="KW-0963">Cytoplasm</keyword>
<dbReference type="Proteomes" id="UP000682877">
    <property type="component" value="Chromosome 5"/>
</dbReference>
<keyword evidence="8" id="KW-0206">Cytoskeleton</keyword>
<evidence type="ECO:0000313" key="12">
    <source>
        <dbReference type="EMBL" id="CAE6077491.1"/>
    </source>
</evidence>
<organism evidence="12 13">
    <name type="scientific">Arabidopsis arenosa</name>
    <name type="common">Sand rock-cress</name>
    <name type="synonym">Cardaminopsis arenosa</name>
    <dbReference type="NCBI Taxonomy" id="38785"/>
    <lineage>
        <taxon>Eukaryota</taxon>
        <taxon>Viridiplantae</taxon>
        <taxon>Streptophyta</taxon>
        <taxon>Embryophyta</taxon>
        <taxon>Tracheophyta</taxon>
        <taxon>Spermatophyta</taxon>
        <taxon>Magnoliopsida</taxon>
        <taxon>eudicotyledons</taxon>
        <taxon>Gunneridae</taxon>
        <taxon>Pentapetalae</taxon>
        <taxon>rosids</taxon>
        <taxon>malvids</taxon>
        <taxon>Brassicales</taxon>
        <taxon>Brassicaceae</taxon>
        <taxon>Camelineae</taxon>
        <taxon>Arabidopsis</taxon>
    </lineage>
</organism>
<keyword evidence="13" id="KW-1185">Reference proteome</keyword>
<evidence type="ECO:0000256" key="5">
    <source>
        <dbReference type="ARBA" id="ARBA00022553"/>
    </source>
</evidence>
<dbReference type="Gene3D" id="1.20.58.1520">
    <property type="match status" value="1"/>
</dbReference>
<comment type="subcellular location">
    <subcellularLocation>
        <location evidence="2">Cytoplasm</location>
        <location evidence="2">Cytoskeleton</location>
    </subcellularLocation>
    <subcellularLocation>
        <location evidence="1">Nucleus</location>
    </subcellularLocation>
</comment>
<proteinExistence type="inferred from homology"/>
<reference evidence="12" key="1">
    <citation type="submission" date="2021-01" db="EMBL/GenBank/DDBJ databases">
        <authorList>
            <person name="Bezrukov I."/>
        </authorList>
    </citation>
    <scope>NUCLEOTIDE SEQUENCE</scope>
</reference>